<keyword evidence="12" id="KW-1185">Reference proteome</keyword>
<sequence length="324" mass="35764">MVRSVFTQSSLYGLLVLLGVVGNVLVAGILSWGFLQQRSIEQSDFILLNMALSNLLVSFFRNILLFLSGLGMEAFLSQSWCKIFMCLWVWFRSVNVWMTFCLSAFHFAVIRRNKPAPSAGLAPGHASQEMRRLLLVIGLVWVVNLIYSLPLLMFSTRGSLNSTETLMVISSTTRPLLGCVWNFPSRYSGLAFATVSLVVHEALPIILMLGTNLATLYRLGMHGRSVGAVQESLPRRVPAERKAAKVILLLIVLFIVPWGTSLVSLNYYNYNRGPSGEYLVIIATFSNSLFIALSPLVLAAGHSKLRSKLKHLLKRGGPGRGTAS</sequence>
<dbReference type="Gene3D" id="1.20.1070.10">
    <property type="entry name" value="Rhodopsin 7-helix transmembrane proteins"/>
    <property type="match status" value="1"/>
</dbReference>
<keyword evidence="7" id="KW-0675">Receptor</keyword>
<evidence type="ECO:0000256" key="7">
    <source>
        <dbReference type="ARBA" id="ARBA00023170"/>
    </source>
</evidence>
<evidence type="ECO:0000256" key="8">
    <source>
        <dbReference type="ARBA" id="ARBA00023224"/>
    </source>
</evidence>
<comment type="caution">
    <text evidence="11">The sequence shown here is derived from an EMBL/GenBank/DDBJ whole genome shotgun (WGS) entry which is preliminary data.</text>
</comment>
<feature type="transmembrane region" description="Helical" evidence="9">
    <location>
        <begin position="133"/>
        <end position="154"/>
    </location>
</feature>
<evidence type="ECO:0000313" key="12">
    <source>
        <dbReference type="Proteomes" id="UP001369086"/>
    </source>
</evidence>
<feature type="domain" description="G-protein coupled receptors family 1 profile" evidence="10">
    <location>
        <begin position="22"/>
        <end position="298"/>
    </location>
</feature>
<dbReference type="Proteomes" id="UP001369086">
    <property type="component" value="Unassembled WGS sequence"/>
</dbReference>
<feature type="transmembrane region" description="Helical" evidence="9">
    <location>
        <begin position="279"/>
        <end position="300"/>
    </location>
</feature>
<dbReference type="EMBL" id="JAHFZB010000021">
    <property type="protein sequence ID" value="KAK6477637.1"/>
    <property type="molecule type" value="Genomic_DNA"/>
</dbReference>
<dbReference type="Pfam" id="PF00001">
    <property type="entry name" value="7tm_1"/>
    <property type="match status" value="1"/>
</dbReference>
<dbReference type="PANTHER" id="PTHR11394:SF137">
    <property type="entry name" value="C-X-C CHEMOKINE RECEPTOR TYPE 3 ISOFORM X1-RELATED"/>
    <property type="match status" value="1"/>
</dbReference>
<evidence type="ECO:0000256" key="9">
    <source>
        <dbReference type="SAM" id="Phobius"/>
    </source>
</evidence>
<dbReference type="CDD" id="cd00637">
    <property type="entry name" value="7tm_classA_rhodopsin-like"/>
    <property type="match status" value="1"/>
</dbReference>
<keyword evidence="8" id="KW-0807">Transducer</keyword>
<accession>A0ABR0YYJ0</accession>
<feature type="transmembrane region" description="Helical" evidence="9">
    <location>
        <begin position="190"/>
        <end position="214"/>
    </location>
</feature>
<evidence type="ECO:0000256" key="2">
    <source>
        <dbReference type="ARBA" id="ARBA00022606"/>
    </source>
</evidence>
<dbReference type="SUPFAM" id="SSF81321">
    <property type="entry name" value="Family A G protein-coupled receptor-like"/>
    <property type="match status" value="1"/>
</dbReference>
<proteinExistence type="predicted"/>
<comment type="subcellular location">
    <subcellularLocation>
        <location evidence="1">Membrane</location>
        <topology evidence="1">Multi-pass membrane protein</topology>
    </subcellularLocation>
</comment>
<dbReference type="PROSITE" id="PS50262">
    <property type="entry name" value="G_PROTEIN_RECEP_F1_2"/>
    <property type="match status" value="1"/>
</dbReference>
<keyword evidence="6 9" id="KW-0472">Membrane</keyword>
<protein>
    <submittedName>
        <fullName evidence="11">Olfactory receptor class A-like protein 4</fullName>
    </submittedName>
</protein>
<reference evidence="11 12" key="1">
    <citation type="submission" date="2021-05" db="EMBL/GenBank/DDBJ databases">
        <authorList>
            <person name="Zahm M."/>
            <person name="Klopp C."/>
            <person name="Cabau C."/>
            <person name="Kuhl H."/>
            <person name="Suciu R."/>
            <person name="Ciorpac M."/>
            <person name="Holostenco D."/>
            <person name="Gessner J."/>
            <person name="Wuertz S."/>
            <person name="Hohne C."/>
            <person name="Stock M."/>
            <person name="Gislard M."/>
            <person name="Lluch J."/>
            <person name="Milhes M."/>
            <person name="Lampietro C."/>
            <person name="Lopez Roques C."/>
            <person name="Donnadieu C."/>
            <person name="Du K."/>
            <person name="Schartl M."/>
            <person name="Guiguen Y."/>
        </authorList>
    </citation>
    <scope>NUCLEOTIDE SEQUENCE [LARGE SCALE GENOMIC DNA]</scope>
    <source>
        <strain evidence="11">Hh-F2</strain>
        <tissue evidence="11">Blood</tissue>
    </source>
</reference>
<organism evidence="11 12">
    <name type="scientific">Huso huso</name>
    <name type="common">Beluga</name>
    <name type="synonym">Acipenser huso</name>
    <dbReference type="NCBI Taxonomy" id="61971"/>
    <lineage>
        <taxon>Eukaryota</taxon>
        <taxon>Metazoa</taxon>
        <taxon>Chordata</taxon>
        <taxon>Craniata</taxon>
        <taxon>Vertebrata</taxon>
        <taxon>Euteleostomi</taxon>
        <taxon>Actinopterygii</taxon>
        <taxon>Chondrostei</taxon>
        <taxon>Acipenseriformes</taxon>
        <taxon>Acipenseridae</taxon>
        <taxon>Huso</taxon>
    </lineage>
</organism>
<name>A0ABR0YYJ0_HUSHU</name>
<evidence type="ECO:0000259" key="10">
    <source>
        <dbReference type="PROSITE" id="PS50262"/>
    </source>
</evidence>
<feature type="transmembrane region" description="Helical" evidence="9">
    <location>
        <begin position="246"/>
        <end position="267"/>
    </location>
</feature>
<dbReference type="PANTHER" id="PTHR11394">
    <property type="entry name" value="TASTE RECEPTOR TYPE 2"/>
    <property type="match status" value="1"/>
</dbReference>
<keyword evidence="2" id="KW-0716">Sensory transduction</keyword>
<dbReference type="PRINTS" id="PR00237">
    <property type="entry name" value="GPCRRHODOPSN"/>
</dbReference>
<keyword evidence="4 9" id="KW-1133">Transmembrane helix</keyword>
<dbReference type="InterPro" id="IPR000276">
    <property type="entry name" value="GPCR_Rhodpsn"/>
</dbReference>
<feature type="transmembrane region" description="Helical" evidence="9">
    <location>
        <begin position="12"/>
        <end position="35"/>
    </location>
</feature>
<evidence type="ECO:0000256" key="6">
    <source>
        <dbReference type="ARBA" id="ARBA00023136"/>
    </source>
</evidence>
<keyword evidence="3 9" id="KW-0812">Transmembrane</keyword>
<feature type="transmembrane region" description="Helical" evidence="9">
    <location>
        <begin position="47"/>
        <end position="67"/>
    </location>
</feature>
<evidence type="ECO:0000313" key="11">
    <source>
        <dbReference type="EMBL" id="KAK6477637.1"/>
    </source>
</evidence>
<evidence type="ECO:0000256" key="4">
    <source>
        <dbReference type="ARBA" id="ARBA00022989"/>
    </source>
</evidence>
<gene>
    <name evidence="11" type="ORF">HHUSO_G22637</name>
</gene>
<keyword evidence="5" id="KW-0297">G-protein coupled receptor</keyword>
<dbReference type="InterPro" id="IPR017452">
    <property type="entry name" value="GPCR_Rhodpsn_7TM"/>
</dbReference>
<feature type="transmembrane region" description="Helical" evidence="9">
    <location>
        <begin position="87"/>
        <end position="109"/>
    </location>
</feature>
<evidence type="ECO:0000256" key="5">
    <source>
        <dbReference type="ARBA" id="ARBA00023040"/>
    </source>
</evidence>
<evidence type="ECO:0000256" key="1">
    <source>
        <dbReference type="ARBA" id="ARBA00004141"/>
    </source>
</evidence>
<evidence type="ECO:0000256" key="3">
    <source>
        <dbReference type="ARBA" id="ARBA00022692"/>
    </source>
</evidence>